<dbReference type="RefSeq" id="XP_040718532.1">
    <property type="nucleotide sequence ID" value="XM_040859537.1"/>
</dbReference>
<dbReference type="EMBL" id="MCFJ01000005">
    <property type="protein sequence ID" value="ORY66175.1"/>
    <property type="molecule type" value="Genomic_DNA"/>
</dbReference>
<evidence type="ECO:0000313" key="3">
    <source>
        <dbReference type="EMBL" id="ORY68245.1"/>
    </source>
</evidence>
<gene>
    <name evidence="3" type="ORF">BCR38DRAFT_422539</name>
    <name evidence="2" type="ORF">BCR38DRAFT_429494</name>
</gene>
<dbReference type="Proteomes" id="UP000193689">
    <property type="component" value="Unassembled WGS sequence"/>
</dbReference>
<feature type="signal peptide" evidence="1">
    <location>
        <begin position="1"/>
        <end position="19"/>
    </location>
</feature>
<reference evidence="2 4" key="1">
    <citation type="submission" date="2016-07" db="EMBL/GenBank/DDBJ databases">
        <title>Pervasive Adenine N6-methylation of Active Genes in Fungi.</title>
        <authorList>
            <consortium name="DOE Joint Genome Institute"/>
            <person name="Mondo S.J."/>
            <person name="Dannebaum R.O."/>
            <person name="Kuo R.C."/>
            <person name="Labutti K."/>
            <person name="Haridas S."/>
            <person name="Kuo A."/>
            <person name="Salamov A."/>
            <person name="Ahrendt S.R."/>
            <person name="Lipzen A."/>
            <person name="Sullivan W."/>
            <person name="Andreopoulos W.B."/>
            <person name="Clum A."/>
            <person name="Lindquist E."/>
            <person name="Daum C."/>
            <person name="Ramamoorthy G.K."/>
            <person name="Gryganskyi A."/>
            <person name="Culley D."/>
            <person name="Magnuson J.K."/>
            <person name="James T.Y."/>
            <person name="O'Malley M.A."/>
            <person name="Stajich J.E."/>
            <person name="Spatafora J.W."/>
            <person name="Visel A."/>
            <person name="Grigoriev I.V."/>
        </authorList>
    </citation>
    <scope>NUCLEOTIDE SEQUENCE [LARGE SCALE GENOMIC DNA]</scope>
    <source>
        <strain evidence="2 4">CBS 129021</strain>
    </source>
</reference>
<comment type="caution">
    <text evidence="2">The sequence shown here is derived from an EMBL/GenBank/DDBJ whole genome shotgun (WGS) entry which is preliminary data.</text>
</comment>
<organism evidence="2 4">
    <name type="scientific">Pseudomassariella vexata</name>
    <dbReference type="NCBI Taxonomy" id="1141098"/>
    <lineage>
        <taxon>Eukaryota</taxon>
        <taxon>Fungi</taxon>
        <taxon>Dikarya</taxon>
        <taxon>Ascomycota</taxon>
        <taxon>Pezizomycotina</taxon>
        <taxon>Sordariomycetes</taxon>
        <taxon>Xylariomycetidae</taxon>
        <taxon>Amphisphaeriales</taxon>
        <taxon>Pseudomassariaceae</taxon>
        <taxon>Pseudomassariella</taxon>
    </lineage>
</organism>
<protein>
    <submittedName>
        <fullName evidence="2">Uncharacterized protein</fullName>
    </submittedName>
</protein>
<feature type="chain" id="PRO_5011907697" evidence="1">
    <location>
        <begin position="20"/>
        <end position="90"/>
    </location>
</feature>
<evidence type="ECO:0000313" key="2">
    <source>
        <dbReference type="EMBL" id="ORY66175.1"/>
    </source>
</evidence>
<name>A0A1Y2E5N6_9PEZI</name>
<accession>A0A1Y2E5N6</accession>
<sequence>MQIISIIAVSFAAFATTFAQNATMPGNSTNAACVSGSYGCENPHNGLQNIRVCTDGVWMVAATCNETTECVKDDSTGGVTCQVMDGSENE</sequence>
<evidence type="ECO:0000256" key="1">
    <source>
        <dbReference type="SAM" id="SignalP"/>
    </source>
</evidence>
<evidence type="ECO:0000313" key="4">
    <source>
        <dbReference type="Proteomes" id="UP000193689"/>
    </source>
</evidence>
<dbReference type="GeneID" id="63775749"/>
<dbReference type="AlphaFoldDB" id="A0A1Y2E5N6"/>
<keyword evidence="4" id="KW-1185">Reference proteome</keyword>
<proteinExistence type="predicted"/>
<keyword evidence="1" id="KW-0732">Signal</keyword>
<dbReference type="InParanoid" id="A0A1Y2E5N6"/>
<dbReference type="EMBL" id="MCFJ01000003">
    <property type="protein sequence ID" value="ORY68245.1"/>
    <property type="molecule type" value="Genomic_DNA"/>
</dbReference>